<reference evidence="2" key="1">
    <citation type="submission" date="2020-07" db="EMBL/GenBank/DDBJ databases">
        <title>Chryseobacterium sp. CX-624.</title>
        <authorList>
            <person name="Yang C."/>
        </authorList>
    </citation>
    <scope>NUCLEOTIDE SEQUENCE</scope>
    <source>
        <strain evidence="2">CX-624</strain>
    </source>
</reference>
<proteinExistence type="predicted"/>
<dbReference type="AlphaFoldDB" id="A0A7D7LN50"/>
<dbReference type="EMBL" id="JACEUX010000001">
    <property type="protein sequence ID" value="MBA5245611.1"/>
    <property type="molecule type" value="Genomic_DNA"/>
</dbReference>
<dbReference type="KEGG" id="cbau:H1R16_02930"/>
<dbReference type="EMBL" id="CP059472">
    <property type="protein sequence ID" value="QMS98979.1"/>
    <property type="molecule type" value="Genomic_DNA"/>
</dbReference>
<dbReference type="RefSeq" id="WP_181885738.1">
    <property type="nucleotide sequence ID" value="NZ_CP059472.1"/>
</dbReference>
<evidence type="ECO:0000313" key="1">
    <source>
        <dbReference type="EMBL" id="MBA5245611.1"/>
    </source>
</evidence>
<reference evidence="4" key="3">
    <citation type="submission" date="2020-07" db="EMBL/GenBank/DDBJ databases">
        <title>Flavobacterium sp. xlx-214.</title>
        <authorList>
            <person name="Yang C."/>
        </authorList>
    </citation>
    <scope>NUCLEOTIDE SEQUENCE [LARGE SCALE GENOMIC DNA]</scope>
    <source>
        <strain evidence="4">CX-624</strain>
    </source>
</reference>
<dbReference type="Proteomes" id="UP000539710">
    <property type="component" value="Unassembled WGS sequence"/>
</dbReference>
<evidence type="ECO:0000313" key="3">
    <source>
        <dbReference type="Proteomes" id="UP000515349"/>
    </source>
</evidence>
<protein>
    <submittedName>
        <fullName evidence="2">Uncharacterized protein</fullName>
    </submittedName>
</protein>
<reference evidence="3" key="2">
    <citation type="submission" date="2020-07" db="EMBL/GenBank/DDBJ databases">
        <title>Chryseobacterium sp.cx-624.</title>
        <authorList>
            <person name="Yang C."/>
        </authorList>
    </citation>
    <scope>NUCLEOTIDE SEQUENCE [LARGE SCALE GENOMIC DNA]</scope>
    <source>
        <strain evidence="3">cx-624</strain>
    </source>
</reference>
<evidence type="ECO:0000313" key="4">
    <source>
        <dbReference type="Proteomes" id="UP000539710"/>
    </source>
</evidence>
<dbReference type="Proteomes" id="UP000515349">
    <property type="component" value="Chromosome"/>
</dbReference>
<name>A0A7D7LN50_9FLAO</name>
<keyword evidence="4" id="KW-1185">Reference proteome</keyword>
<reference evidence="1" key="4">
    <citation type="submission" date="2020-07" db="EMBL/GenBank/DDBJ databases">
        <authorList>
            <person name="Yang C."/>
        </authorList>
    </citation>
    <scope>NUCLEOTIDE SEQUENCE</scope>
    <source>
        <strain evidence="1">Cx-624</strain>
    </source>
</reference>
<sequence>MRRTLKANQTQHDIPESLESYLNNQGNLYPRNQEEAMLEAIWTENDEAPALTKSFLQKLYKLKYSQEMPSEELGELAVFIIHFVRKTPKDRLAKFLAYTLNSKI</sequence>
<evidence type="ECO:0000313" key="2">
    <source>
        <dbReference type="EMBL" id="QMS98979.1"/>
    </source>
</evidence>
<organism evidence="2 3">
    <name type="scientific">Marnyiella aurantia</name>
    <dbReference type="NCBI Taxonomy" id="2758037"/>
    <lineage>
        <taxon>Bacteria</taxon>
        <taxon>Pseudomonadati</taxon>
        <taxon>Bacteroidota</taxon>
        <taxon>Flavobacteriia</taxon>
        <taxon>Flavobacteriales</taxon>
        <taxon>Weeksellaceae</taxon>
        <taxon>Marnyiella</taxon>
    </lineage>
</organism>
<accession>A0A7D7LN50</accession>
<gene>
    <name evidence="2" type="ORF">H1R16_02930</name>
    <name evidence="1" type="ORF">H2507_00345</name>
</gene>